<evidence type="ECO:0000313" key="3">
    <source>
        <dbReference type="EMBL" id="TLS68144.1"/>
    </source>
</evidence>
<dbReference type="GO" id="GO:0003677">
    <property type="term" value="F:DNA binding"/>
    <property type="evidence" value="ECO:0007669"/>
    <property type="project" value="InterPro"/>
</dbReference>
<dbReference type="SUPFAM" id="SSF47794">
    <property type="entry name" value="Rad51 N-terminal domain-like"/>
    <property type="match status" value="1"/>
</dbReference>
<proteinExistence type="predicted"/>
<dbReference type="Gene3D" id="1.10.150.20">
    <property type="entry name" value="5' to 3' exonuclease, C-terminal subdomain"/>
    <property type="match status" value="1"/>
</dbReference>
<protein>
    <submittedName>
        <fullName evidence="3">Helix-hairpin-helix domain-containing protein</fullName>
    </submittedName>
</protein>
<sequence length="194" mass="19958">MKHQLTDIPGIGESTAAILAGHGIDSVKALSKAGVSGLMQVPGFGGKRAETVMNALAALQGEDVATRIAAQGADVTEQGSGKLAGKADKEQKKAAKAAEKAALKADKEQKKAVRAAEKAAQKADKAEKKAAKAAEKEAKKAEKQQAKADKAAGKAARKALKEKKKEAKEAEKAARVAAKMAAKGLKKNVRADLA</sequence>
<dbReference type="EMBL" id="VBRY01000003">
    <property type="protein sequence ID" value="TLS68144.1"/>
    <property type="molecule type" value="Genomic_DNA"/>
</dbReference>
<dbReference type="GO" id="GO:0000166">
    <property type="term" value="F:nucleotide binding"/>
    <property type="evidence" value="ECO:0007669"/>
    <property type="project" value="InterPro"/>
</dbReference>
<evidence type="ECO:0000259" key="2">
    <source>
        <dbReference type="SMART" id="SM00278"/>
    </source>
</evidence>
<reference evidence="3 4" key="1">
    <citation type="journal article" date="2019" name="Appl. Environ. Microbiol.">
        <title>Environmental Evidence and Genomic Insight of Iron-oxidizing Bacteria Preference Towards More Corrosion Resistant Stainless Steel at Higher Salinities.</title>
        <authorList>
            <person name="Garrison C.E."/>
            <person name="Price K.A."/>
            <person name="Field E.K."/>
        </authorList>
    </citation>
    <scope>NUCLEOTIDE SEQUENCE [LARGE SCALE GENOMIC DNA]</scope>
    <source>
        <strain evidence="3 4">P3</strain>
    </source>
</reference>
<evidence type="ECO:0000313" key="4">
    <source>
        <dbReference type="Proteomes" id="UP000306585"/>
    </source>
</evidence>
<feature type="compositionally biased region" description="Basic and acidic residues" evidence="1">
    <location>
        <begin position="85"/>
        <end position="152"/>
    </location>
</feature>
<dbReference type="InterPro" id="IPR010995">
    <property type="entry name" value="DNA_repair_Rad51/TF_NusA_a-hlx"/>
</dbReference>
<organism evidence="3 4">
    <name type="scientific">Mariprofundus erugo</name>
    <dbReference type="NCBI Taxonomy" id="2528639"/>
    <lineage>
        <taxon>Bacteria</taxon>
        <taxon>Pseudomonadati</taxon>
        <taxon>Pseudomonadota</taxon>
        <taxon>Candidatius Mariprofundia</taxon>
        <taxon>Mariprofundales</taxon>
        <taxon>Mariprofundaceae</taxon>
        <taxon>Mariprofundus</taxon>
    </lineage>
</organism>
<dbReference type="Pfam" id="PF14520">
    <property type="entry name" value="HHH_5"/>
    <property type="match status" value="1"/>
</dbReference>
<evidence type="ECO:0000256" key="1">
    <source>
        <dbReference type="SAM" id="MobiDB-lite"/>
    </source>
</evidence>
<dbReference type="InterPro" id="IPR003583">
    <property type="entry name" value="Hlx-hairpin-Hlx_DNA-bd_motif"/>
</dbReference>
<name>A0A5R9GZ03_9PROT</name>
<feature type="compositionally biased region" description="Basic and acidic residues" evidence="1">
    <location>
        <begin position="163"/>
        <end position="172"/>
    </location>
</feature>
<gene>
    <name evidence="3" type="ORF">FEF65_03880</name>
</gene>
<dbReference type="AlphaFoldDB" id="A0A5R9GZ03"/>
<dbReference type="GO" id="GO:0006281">
    <property type="term" value="P:DNA repair"/>
    <property type="evidence" value="ECO:0007669"/>
    <property type="project" value="InterPro"/>
</dbReference>
<dbReference type="Proteomes" id="UP000306585">
    <property type="component" value="Unassembled WGS sequence"/>
</dbReference>
<keyword evidence="4" id="KW-1185">Reference proteome</keyword>
<feature type="domain" description="Helix-hairpin-helix DNA-binding motif class 1" evidence="2">
    <location>
        <begin position="36"/>
        <end position="55"/>
    </location>
</feature>
<feature type="domain" description="Helix-hairpin-helix DNA-binding motif class 1" evidence="2">
    <location>
        <begin position="3"/>
        <end position="22"/>
    </location>
</feature>
<accession>A0A5R9GZ03</accession>
<comment type="caution">
    <text evidence="3">The sequence shown here is derived from an EMBL/GenBank/DDBJ whole genome shotgun (WGS) entry which is preliminary data.</text>
</comment>
<dbReference type="SMART" id="SM00278">
    <property type="entry name" value="HhH1"/>
    <property type="match status" value="2"/>
</dbReference>
<feature type="region of interest" description="Disordered" evidence="1">
    <location>
        <begin position="75"/>
        <end position="172"/>
    </location>
</feature>
<dbReference type="RefSeq" id="WP_138238480.1">
    <property type="nucleotide sequence ID" value="NZ_VBRY01000003.1"/>
</dbReference>